<dbReference type="Proteomes" id="UP000716291">
    <property type="component" value="Unassembled WGS sequence"/>
</dbReference>
<comment type="caution">
    <text evidence="2">The sequence shown here is derived from an EMBL/GenBank/DDBJ whole genome shotgun (WGS) entry which is preliminary data.</text>
</comment>
<feature type="region of interest" description="Disordered" evidence="1">
    <location>
        <begin position="1"/>
        <end position="82"/>
    </location>
</feature>
<keyword evidence="3" id="KW-1185">Reference proteome</keyword>
<feature type="compositionally biased region" description="Polar residues" evidence="1">
    <location>
        <begin position="42"/>
        <end position="55"/>
    </location>
</feature>
<feature type="compositionally biased region" description="Basic and acidic residues" evidence="1">
    <location>
        <begin position="59"/>
        <end position="69"/>
    </location>
</feature>
<sequence>MEPAYAAEKRPHTSSSNERKTRSGKKVKQNPPESMEIDIQAQPAQSSRKVTQAKSVRNPRTDINEKPVNEKPVTTRPTVADKTGAQKLKSTLYLRHMSATFVAYTI</sequence>
<evidence type="ECO:0000256" key="1">
    <source>
        <dbReference type="SAM" id="MobiDB-lite"/>
    </source>
</evidence>
<dbReference type="EMBL" id="JAANQT010005193">
    <property type="protein sequence ID" value="KAG1295543.1"/>
    <property type="molecule type" value="Genomic_DNA"/>
</dbReference>
<name>A0A9P7BKE6_RHIOR</name>
<proteinExistence type="predicted"/>
<accession>A0A9P7BKE6</accession>
<gene>
    <name evidence="2" type="ORF">G6F64_013310</name>
</gene>
<dbReference type="AlphaFoldDB" id="A0A9P7BKE6"/>
<reference evidence="2" key="1">
    <citation type="journal article" date="2020" name="Microb. Genom.">
        <title>Genetic diversity of clinical and environmental Mucorales isolates obtained from an investigation of mucormycosis cases among solid organ transplant recipients.</title>
        <authorList>
            <person name="Nguyen M.H."/>
            <person name="Kaul D."/>
            <person name="Muto C."/>
            <person name="Cheng S.J."/>
            <person name="Richter R.A."/>
            <person name="Bruno V.M."/>
            <person name="Liu G."/>
            <person name="Beyhan S."/>
            <person name="Sundermann A.J."/>
            <person name="Mounaud S."/>
            <person name="Pasculle A.W."/>
            <person name="Nierman W.C."/>
            <person name="Driscoll E."/>
            <person name="Cumbie R."/>
            <person name="Clancy C.J."/>
            <person name="Dupont C.L."/>
        </authorList>
    </citation>
    <scope>NUCLEOTIDE SEQUENCE</scope>
    <source>
        <strain evidence="2">GL11</strain>
    </source>
</reference>
<feature type="compositionally biased region" description="Basic and acidic residues" evidence="1">
    <location>
        <begin position="7"/>
        <end position="21"/>
    </location>
</feature>
<evidence type="ECO:0000313" key="3">
    <source>
        <dbReference type="Proteomes" id="UP000716291"/>
    </source>
</evidence>
<evidence type="ECO:0000313" key="2">
    <source>
        <dbReference type="EMBL" id="KAG1295543.1"/>
    </source>
</evidence>
<organism evidence="2 3">
    <name type="scientific">Rhizopus oryzae</name>
    <name type="common">Mucormycosis agent</name>
    <name type="synonym">Rhizopus arrhizus var. delemar</name>
    <dbReference type="NCBI Taxonomy" id="64495"/>
    <lineage>
        <taxon>Eukaryota</taxon>
        <taxon>Fungi</taxon>
        <taxon>Fungi incertae sedis</taxon>
        <taxon>Mucoromycota</taxon>
        <taxon>Mucoromycotina</taxon>
        <taxon>Mucoromycetes</taxon>
        <taxon>Mucorales</taxon>
        <taxon>Mucorineae</taxon>
        <taxon>Rhizopodaceae</taxon>
        <taxon>Rhizopus</taxon>
    </lineage>
</organism>
<protein>
    <submittedName>
        <fullName evidence="2">Uncharacterized protein</fullName>
    </submittedName>
</protein>
<dbReference type="OrthoDB" id="10280856at2759"/>